<dbReference type="InterPro" id="IPR016181">
    <property type="entry name" value="Acyl_CoA_acyltransferase"/>
</dbReference>
<dbReference type="GO" id="GO:0008080">
    <property type="term" value="F:N-acetyltransferase activity"/>
    <property type="evidence" value="ECO:0007669"/>
    <property type="project" value="InterPro"/>
</dbReference>
<proteinExistence type="inferred from homology"/>
<sequence>PYLTRCMVRQNLAIETADLVLVPYETGHVPKYHMWMKSDELQRLTASEPLTLEEEFAQQKNWLEKHDRVTFILLDKARLPPTALHLSIPTSHETPAMSDVHPSSLISDLEVEAMIGDVNFYLIPAEEPESDGVRDLEDRRSPAQVPIFEGEISVMIADPTARRRGLASQAIAACLVYVHKYFTEDITAVVAKVSLDNEASLNLFKDKLGFIERKRILCFNEVDLVYPTVPGSKTVAADTASRIISHIEKSGKPWSFFCVPR</sequence>
<comment type="similarity">
    <text evidence="1">Belongs to the acetyltransferase family. GNAT subfamily.</text>
</comment>
<dbReference type="InterPro" id="IPR000182">
    <property type="entry name" value="GNAT_dom"/>
</dbReference>
<dbReference type="PROSITE" id="PS51186">
    <property type="entry name" value="GNAT"/>
    <property type="match status" value="1"/>
</dbReference>
<dbReference type="InterPro" id="IPR039135">
    <property type="entry name" value="NAT9-like"/>
</dbReference>
<evidence type="ECO:0000256" key="3">
    <source>
        <dbReference type="ARBA" id="ARBA00023315"/>
    </source>
</evidence>
<evidence type="ECO:0000256" key="2">
    <source>
        <dbReference type="ARBA" id="ARBA00022679"/>
    </source>
</evidence>
<dbReference type="Pfam" id="PF13302">
    <property type="entry name" value="Acetyltransf_3"/>
    <property type="match status" value="1"/>
</dbReference>
<reference evidence="5" key="1">
    <citation type="submission" date="2016-01" db="EMBL/GenBank/DDBJ databases">
        <title>Reference transcriptome for the parasite Schistocephalus solidus: insights into the molecular evolution of parasitism.</title>
        <authorList>
            <person name="Hebert F.O."/>
            <person name="Grambauer S."/>
            <person name="Barber I."/>
            <person name="Landry C.R."/>
            <person name="Aubin-Horth N."/>
        </authorList>
    </citation>
    <scope>NUCLEOTIDE SEQUENCE</scope>
</reference>
<dbReference type="PANTHER" id="PTHR13256">
    <property type="entry name" value="N-ACETYLTRANSFERASE 9"/>
    <property type="match status" value="1"/>
</dbReference>
<dbReference type="SUPFAM" id="SSF55729">
    <property type="entry name" value="Acyl-CoA N-acyltransferases (Nat)"/>
    <property type="match status" value="1"/>
</dbReference>
<feature type="non-terminal residue" evidence="5">
    <location>
        <position position="1"/>
    </location>
</feature>
<organism evidence="5">
    <name type="scientific">Schistocephalus solidus</name>
    <name type="common">Tapeworm</name>
    <dbReference type="NCBI Taxonomy" id="70667"/>
    <lineage>
        <taxon>Eukaryota</taxon>
        <taxon>Metazoa</taxon>
        <taxon>Spiralia</taxon>
        <taxon>Lophotrochozoa</taxon>
        <taxon>Platyhelminthes</taxon>
        <taxon>Cestoda</taxon>
        <taxon>Eucestoda</taxon>
        <taxon>Diphyllobothriidea</taxon>
        <taxon>Diphyllobothriidae</taxon>
        <taxon>Schistocephalus</taxon>
    </lineage>
</organism>
<dbReference type="Gene3D" id="3.40.630.30">
    <property type="match status" value="1"/>
</dbReference>
<keyword evidence="2 5" id="KW-0808">Transferase</keyword>
<feature type="domain" description="N-acetyltransferase" evidence="4">
    <location>
        <begin position="84"/>
        <end position="236"/>
    </location>
</feature>
<accession>A0A0X3P227</accession>
<evidence type="ECO:0000259" key="4">
    <source>
        <dbReference type="PROSITE" id="PS51186"/>
    </source>
</evidence>
<evidence type="ECO:0000313" key="5">
    <source>
        <dbReference type="EMBL" id="JAP45898.1"/>
    </source>
</evidence>
<dbReference type="PANTHER" id="PTHR13256:SF16">
    <property type="entry name" value="ALPHA_BETA-TUBULIN-N-ACETYLTRANSFERASE 9"/>
    <property type="match status" value="1"/>
</dbReference>
<dbReference type="EMBL" id="GEEE01017327">
    <property type="protein sequence ID" value="JAP45898.1"/>
    <property type="molecule type" value="Transcribed_RNA"/>
</dbReference>
<protein>
    <submittedName>
        <fullName evidence="5">N-acetyltransferase 9-like protein</fullName>
    </submittedName>
</protein>
<name>A0A0X3P227_SCHSO</name>
<evidence type="ECO:0000256" key="1">
    <source>
        <dbReference type="ARBA" id="ARBA00009342"/>
    </source>
</evidence>
<dbReference type="AlphaFoldDB" id="A0A0X3P227"/>
<keyword evidence="3" id="KW-0012">Acyltransferase</keyword>
<gene>
    <name evidence="5" type="primary">NAT9</name>
    <name evidence="5" type="ORF">TR93640</name>
</gene>